<sequence length="188" mass="20715">MAHGTKLRVVSGCTGCSAEAAVLQALDVPFIVVSASEQNAEYRKFFLQNYPGKFQHVFCKLEDQLKEGACSLHNCEATCVSRSDRSNIDLMITGSPCDPFSLQRAKRFSHDGVKCHPDFLTTMKSVVSMYSLYEPRVAILEQVKGFTMPFEVGTTESPMDRLVGGRDWGGGMSKSLRNVQESKLTGCT</sequence>
<dbReference type="EMBL" id="CAJNIZ010046363">
    <property type="protein sequence ID" value="CAE7746555.1"/>
    <property type="molecule type" value="Genomic_DNA"/>
</dbReference>
<dbReference type="Proteomes" id="UP000649617">
    <property type="component" value="Unassembled WGS sequence"/>
</dbReference>
<dbReference type="AlphaFoldDB" id="A0A812XQX3"/>
<proteinExistence type="predicted"/>
<reference evidence="1" key="1">
    <citation type="submission" date="2021-02" db="EMBL/GenBank/DDBJ databases">
        <authorList>
            <person name="Dougan E. K."/>
            <person name="Rhodes N."/>
            <person name="Thang M."/>
            <person name="Chan C."/>
        </authorList>
    </citation>
    <scope>NUCLEOTIDE SEQUENCE</scope>
</reference>
<accession>A0A812XQX3</accession>
<dbReference type="OrthoDB" id="446897at2759"/>
<organism evidence="1 2">
    <name type="scientific">Symbiodinium pilosum</name>
    <name type="common">Dinoflagellate</name>
    <dbReference type="NCBI Taxonomy" id="2952"/>
    <lineage>
        <taxon>Eukaryota</taxon>
        <taxon>Sar</taxon>
        <taxon>Alveolata</taxon>
        <taxon>Dinophyceae</taxon>
        <taxon>Suessiales</taxon>
        <taxon>Symbiodiniaceae</taxon>
        <taxon>Symbiodinium</taxon>
    </lineage>
</organism>
<dbReference type="Gene3D" id="3.40.50.150">
    <property type="entry name" value="Vaccinia Virus protein VP39"/>
    <property type="match status" value="1"/>
</dbReference>
<name>A0A812XQX3_SYMPI</name>
<protein>
    <submittedName>
        <fullName evidence="1">Uncharacterized protein</fullName>
    </submittedName>
</protein>
<evidence type="ECO:0000313" key="1">
    <source>
        <dbReference type="EMBL" id="CAE7746555.1"/>
    </source>
</evidence>
<gene>
    <name evidence="1" type="ORF">SPIL2461_LOCUS21560</name>
</gene>
<dbReference type="InterPro" id="IPR029063">
    <property type="entry name" value="SAM-dependent_MTases_sf"/>
</dbReference>
<evidence type="ECO:0000313" key="2">
    <source>
        <dbReference type="Proteomes" id="UP000649617"/>
    </source>
</evidence>
<comment type="caution">
    <text evidence="1">The sequence shown here is derived from an EMBL/GenBank/DDBJ whole genome shotgun (WGS) entry which is preliminary data.</text>
</comment>
<dbReference type="SUPFAM" id="SSF53335">
    <property type="entry name" value="S-adenosyl-L-methionine-dependent methyltransferases"/>
    <property type="match status" value="1"/>
</dbReference>
<keyword evidence="2" id="KW-1185">Reference proteome</keyword>